<feature type="domain" description="Signal transduction histidine kinase subgroup 3 dimerisation and phosphoacceptor" evidence="9">
    <location>
        <begin position="131"/>
        <end position="176"/>
    </location>
</feature>
<dbReference type="GO" id="GO:0005524">
    <property type="term" value="F:ATP binding"/>
    <property type="evidence" value="ECO:0007669"/>
    <property type="project" value="UniProtKB-KW"/>
</dbReference>
<dbReference type="Pfam" id="PF07730">
    <property type="entry name" value="HisKA_3"/>
    <property type="match status" value="1"/>
</dbReference>
<evidence type="ECO:0000256" key="6">
    <source>
        <dbReference type="ARBA" id="ARBA00022777"/>
    </source>
</evidence>
<evidence type="ECO:0000313" key="10">
    <source>
        <dbReference type="EMBL" id="GAJ09033.1"/>
    </source>
</evidence>
<proteinExistence type="predicted"/>
<keyword evidence="8" id="KW-1133">Transmembrane helix</keyword>
<feature type="transmembrane region" description="Helical" evidence="8">
    <location>
        <begin position="42"/>
        <end position="66"/>
    </location>
</feature>
<dbReference type="PANTHER" id="PTHR24421">
    <property type="entry name" value="NITRATE/NITRITE SENSOR PROTEIN NARX-RELATED"/>
    <property type="match status" value="1"/>
</dbReference>
<evidence type="ECO:0000256" key="7">
    <source>
        <dbReference type="ARBA" id="ARBA00022840"/>
    </source>
</evidence>
<dbReference type="GO" id="GO:0046983">
    <property type="term" value="F:protein dimerization activity"/>
    <property type="evidence" value="ECO:0007669"/>
    <property type="project" value="InterPro"/>
</dbReference>
<evidence type="ECO:0000256" key="2">
    <source>
        <dbReference type="ARBA" id="ARBA00012438"/>
    </source>
</evidence>
<keyword evidence="6" id="KW-0418">Kinase</keyword>
<gene>
    <name evidence="10" type="ORF">S12H4_47249</name>
</gene>
<keyword evidence="7" id="KW-0067">ATP-binding</keyword>
<dbReference type="EMBL" id="BARW01029397">
    <property type="protein sequence ID" value="GAJ09033.1"/>
    <property type="molecule type" value="Genomic_DNA"/>
</dbReference>
<evidence type="ECO:0000256" key="1">
    <source>
        <dbReference type="ARBA" id="ARBA00000085"/>
    </source>
</evidence>
<sequence>MTVALIVLYHTWPWRNYALWLSDFALFELKYDMVGSLFMIPLTYAILALWWQGALIIWLLSLVAMLPRMVQLIYDFEFWLRNMSLFLLPLSLILITSLALKWRERERKTLAERETERQVYMSQVFKSQEDERQQIAQEIHDGSLQTLLAIANRAQTLVHSDHNNNVCQVRQNAEWIRDT</sequence>
<dbReference type="AlphaFoldDB" id="X1TUM9"/>
<evidence type="ECO:0000256" key="3">
    <source>
        <dbReference type="ARBA" id="ARBA00022553"/>
    </source>
</evidence>
<keyword evidence="5" id="KW-0547">Nucleotide-binding</keyword>
<dbReference type="InterPro" id="IPR050482">
    <property type="entry name" value="Sensor_HK_TwoCompSys"/>
</dbReference>
<name>X1TUM9_9ZZZZ</name>
<evidence type="ECO:0000259" key="9">
    <source>
        <dbReference type="Pfam" id="PF07730"/>
    </source>
</evidence>
<dbReference type="EC" id="2.7.13.3" evidence="2"/>
<feature type="non-terminal residue" evidence="10">
    <location>
        <position position="179"/>
    </location>
</feature>
<feature type="transmembrane region" description="Helical" evidence="8">
    <location>
        <begin position="78"/>
        <end position="100"/>
    </location>
</feature>
<organism evidence="10">
    <name type="scientific">marine sediment metagenome</name>
    <dbReference type="NCBI Taxonomy" id="412755"/>
    <lineage>
        <taxon>unclassified sequences</taxon>
        <taxon>metagenomes</taxon>
        <taxon>ecological metagenomes</taxon>
    </lineage>
</organism>
<keyword evidence="3" id="KW-0597">Phosphoprotein</keyword>
<protein>
    <recommendedName>
        <fullName evidence="2">histidine kinase</fullName>
        <ecNumber evidence="2">2.7.13.3</ecNumber>
    </recommendedName>
</protein>
<keyword evidence="8" id="KW-0812">Transmembrane</keyword>
<keyword evidence="4" id="KW-0808">Transferase</keyword>
<evidence type="ECO:0000256" key="4">
    <source>
        <dbReference type="ARBA" id="ARBA00022679"/>
    </source>
</evidence>
<dbReference type="GO" id="GO:0000155">
    <property type="term" value="F:phosphorelay sensor kinase activity"/>
    <property type="evidence" value="ECO:0007669"/>
    <property type="project" value="InterPro"/>
</dbReference>
<dbReference type="Gene3D" id="1.20.5.1930">
    <property type="match status" value="1"/>
</dbReference>
<evidence type="ECO:0000256" key="5">
    <source>
        <dbReference type="ARBA" id="ARBA00022741"/>
    </source>
</evidence>
<dbReference type="PANTHER" id="PTHR24421:SF10">
    <property type="entry name" value="NITRATE_NITRITE SENSOR PROTEIN NARQ"/>
    <property type="match status" value="1"/>
</dbReference>
<comment type="caution">
    <text evidence="10">The sequence shown here is derived from an EMBL/GenBank/DDBJ whole genome shotgun (WGS) entry which is preliminary data.</text>
</comment>
<dbReference type="GO" id="GO:0016020">
    <property type="term" value="C:membrane"/>
    <property type="evidence" value="ECO:0007669"/>
    <property type="project" value="InterPro"/>
</dbReference>
<dbReference type="InterPro" id="IPR011712">
    <property type="entry name" value="Sig_transdc_His_kin_sub3_dim/P"/>
</dbReference>
<accession>X1TUM9</accession>
<evidence type="ECO:0000256" key="8">
    <source>
        <dbReference type="SAM" id="Phobius"/>
    </source>
</evidence>
<keyword evidence="8" id="KW-0472">Membrane</keyword>
<comment type="catalytic activity">
    <reaction evidence="1">
        <text>ATP + protein L-histidine = ADP + protein N-phospho-L-histidine.</text>
        <dbReference type="EC" id="2.7.13.3"/>
    </reaction>
</comment>
<reference evidence="10" key="1">
    <citation type="journal article" date="2014" name="Front. Microbiol.">
        <title>High frequency of phylogenetically diverse reductive dehalogenase-homologous genes in deep subseafloor sedimentary metagenomes.</title>
        <authorList>
            <person name="Kawai M."/>
            <person name="Futagami T."/>
            <person name="Toyoda A."/>
            <person name="Takaki Y."/>
            <person name="Nishi S."/>
            <person name="Hori S."/>
            <person name="Arai W."/>
            <person name="Tsubouchi T."/>
            <person name="Morono Y."/>
            <person name="Uchiyama I."/>
            <person name="Ito T."/>
            <person name="Fujiyama A."/>
            <person name="Inagaki F."/>
            <person name="Takami H."/>
        </authorList>
    </citation>
    <scope>NUCLEOTIDE SEQUENCE</scope>
    <source>
        <strain evidence="10">Expedition CK06-06</strain>
    </source>
</reference>